<name>A0A9P8E4N5_AURME</name>
<reference evidence="2" key="1">
    <citation type="journal article" date="2021" name="J Fungi (Basel)">
        <title>Virulence traits and population genomics of the black yeast Aureobasidium melanogenum.</title>
        <authorList>
            <person name="Cernosa A."/>
            <person name="Sun X."/>
            <person name="Gostincar C."/>
            <person name="Fang C."/>
            <person name="Gunde-Cimerman N."/>
            <person name="Song Z."/>
        </authorList>
    </citation>
    <scope>NUCLEOTIDE SEQUENCE</scope>
    <source>
        <strain evidence="2">EXF-9911</strain>
    </source>
</reference>
<reference evidence="2" key="2">
    <citation type="submission" date="2021-08" db="EMBL/GenBank/DDBJ databases">
        <authorList>
            <person name="Gostincar C."/>
            <person name="Sun X."/>
            <person name="Song Z."/>
            <person name="Gunde-Cimerman N."/>
        </authorList>
    </citation>
    <scope>NUCLEOTIDE SEQUENCE</scope>
    <source>
        <strain evidence="2">EXF-9911</strain>
    </source>
</reference>
<organism evidence="2 3">
    <name type="scientific">Aureobasidium melanogenum</name>
    <name type="common">Aureobasidium pullulans var. melanogenum</name>
    <dbReference type="NCBI Taxonomy" id="46634"/>
    <lineage>
        <taxon>Eukaryota</taxon>
        <taxon>Fungi</taxon>
        <taxon>Dikarya</taxon>
        <taxon>Ascomycota</taxon>
        <taxon>Pezizomycotina</taxon>
        <taxon>Dothideomycetes</taxon>
        <taxon>Dothideomycetidae</taxon>
        <taxon>Dothideales</taxon>
        <taxon>Saccotheciaceae</taxon>
        <taxon>Aureobasidium</taxon>
    </lineage>
</organism>
<dbReference type="EMBL" id="JAHFXF010000972">
    <property type="protein sequence ID" value="KAG9680429.1"/>
    <property type="molecule type" value="Genomic_DNA"/>
</dbReference>
<gene>
    <name evidence="2" type="ORF">KCU76_g15171</name>
</gene>
<feature type="chain" id="PRO_5040412376" evidence="1">
    <location>
        <begin position="20"/>
        <end position="207"/>
    </location>
</feature>
<protein>
    <submittedName>
        <fullName evidence="2">Uncharacterized protein</fullName>
    </submittedName>
</protein>
<dbReference type="AlphaFoldDB" id="A0A9P8E4N5"/>
<evidence type="ECO:0000313" key="3">
    <source>
        <dbReference type="Proteomes" id="UP000779574"/>
    </source>
</evidence>
<keyword evidence="1" id="KW-0732">Signal</keyword>
<proteinExistence type="predicted"/>
<feature type="signal peptide" evidence="1">
    <location>
        <begin position="1"/>
        <end position="19"/>
    </location>
</feature>
<evidence type="ECO:0000256" key="1">
    <source>
        <dbReference type="SAM" id="SignalP"/>
    </source>
</evidence>
<evidence type="ECO:0000313" key="2">
    <source>
        <dbReference type="EMBL" id="KAG9680429.1"/>
    </source>
</evidence>
<feature type="non-terminal residue" evidence="2">
    <location>
        <position position="207"/>
    </location>
</feature>
<sequence length="207" mass="23465">MKFTAALLTFLGATPLVAAVPLDISQSMPGPESLVKRQHPVTFKCRPADTKCSWKSALCWDTAERCYQKCMKEEGCYSPIWPPPPVIETKEKRNSQDHCGLRNFQCESQAEFANPGTNITKVYHNCMEESGCKPAPTHNNLTTEHLTKRWHPHCGAWQSVKCNAKAESPSRWGDPDADVKKEYRACMIENKCRCAIEYPYYCNKDNS</sequence>
<dbReference type="Proteomes" id="UP000779574">
    <property type="component" value="Unassembled WGS sequence"/>
</dbReference>
<accession>A0A9P8E4N5</accession>
<comment type="caution">
    <text evidence="2">The sequence shown here is derived from an EMBL/GenBank/DDBJ whole genome shotgun (WGS) entry which is preliminary data.</text>
</comment>
<dbReference type="OrthoDB" id="3824587at2759"/>